<keyword evidence="3" id="KW-1185">Reference proteome</keyword>
<proteinExistence type="predicted"/>
<gene>
    <name evidence="2" type="ORF">QQF32_06965</name>
</gene>
<dbReference type="RefSeq" id="WP_285149188.1">
    <property type="nucleotide sequence ID" value="NZ_JASSOM010000046.1"/>
</dbReference>
<name>A0AAP4D2Q7_9ENTR</name>
<protein>
    <submittedName>
        <fullName evidence="2">DUF3304 domain-containing protein</fullName>
    </submittedName>
</protein>
<keyword evidence="1" id="KW-0732">Signal</keyword>
<dbReference type="EMBL" id="JASSOM010000046">
    <property type="protein sequence ID" value="MDK9362933.1"/>
    <property type="molecule type" value="Genomic_DNA"/>
</dbReference>
<dbReference type="PROSITE" id="PS51257">
    <property type="entry name" value="PROKAR_LIPOPROTEIN"/>
    <property type="match status" value="1"/>
</dbReference>
<dbReference type="Pfam" id="PF11745">
    <property type="entry name" value="DUF3304"/>
    <property type="match status" value="1"/>
</dbReference>
<evidence type="ECO:0000256" key="1">
    <source>
        <dbReference type="SAM" id="SignalP"/>
    </source>
</evidence>
<feature type="signal peptide" evidence="1">
    <location>
        <begin position="1"/>
        <end position="17"/>
    </location>
</feature>
<dbReference type="InterPro" id="IPR021733">
    <property type="entry name" value="DUF3304"/>
</dbReference>
<comment type="caution">
    <text evidence="2">The sequence shown here is derived from an EMBL/GenBank/DDBJ whole genome shotgun (WGS) entry which is preliminary data.</text>
</comment>
<organism evidence="2 3">
    <name type="scientific">Lelliottia wanjuensis</name>
    <dbReference type="NCBI Taxonomy" id="3050585"/>
    <lineage>
        <taxon>Bacteria</taxon>
        <taxon>Pseudomonadati</taxon>
        <taxon>Pseudomonadota</taxon>
        <taxon>Gammaproteobacteria</taxon>
        <taxon>Enterobacterales</taxon>
        <taxon>Enterobacteriaceae</taxon>
        <taxon>Lelliottia</taxon>
    </lineage>
</organism>
<reference evidence="2 3" key="1">
    <citation type="submission" date="2023-06" db="EMBL/GenBank/DDBJ databases">
        <title>Identification and characterization of antibiotic-resistant Gram-negative bacteria.</title>
        <authorList>
            <person name="Cho G.-S."/>
            <person name="Lee J."/>
            <person name="Tai E."/>
            <person name="Jeong S."/>
            <person name="Kim I."/>
            <person name="Kim B.-E."/>
            <person name="Jeong M.-I."/>
            <person name="Oh K.-K."/>
            <person name="Franz C.M.A.P."/>
        </authorList>
    </citation>
    <scope>NUCLEOTIDE SEQUENCE [LARGE SCALE GENOMIC DNA]</scope>
    <source>
        <strain evidence="2 3">V106_12</strain>
    </source>
</reference>
<dbReference type="Proteomes" id="UP001223214">
    <property type="component" value="Unassembled WGS sequence"/>
</dbReference>
<accession>A0AAP4D2Q7</accession>
<evidence type="ECO:0000313" key="2">
    <source>
        <dbReference type="EMBL" id="MDK9362933.1"/>
    </source>
</evidence>
<dbReference type="AlphaFoldDB" id="A0AAP4D2Q7"/>
<evidence type="ECO:0000313" key="3">
    <source>
        <dbReference type="Proteomes" id="UP001223214"/>
    </source>
</evidence>
<sequence>MRLLRFALLLNSMLMVALLSTGCSPSARSPSSAANISGINHVAGQTVNSFTVNGYGGSLIGNSCCIMLPDKWRPGLKANIQWEVDPQTAGNPPSYSDWDKYLAWEKSLKASFQKHSIVVEIPKYDQACGLTVHFLPCNQVKVTASCYGYGAPEYPVKEPLNMKEPASCPVN</sequence>
<feature type="chain" id="PRO_5042933406" evidence="1">
    <location>
        <begin position="18"/>
        <end position="171"/>
    </location>
</feature>